<dbReference type="RefSeq" id="XP_013340108.1">
    <property type="nucleotide sequence ID" value="XM_013484654.1"/>
</dbReference>
<dbReference type="Proteomes" id="UP000030641">
    <property type="component" value="Unassembled WGS sequence"/>
</dbReference>
<feature type="compositionally biased region" description="Polar residues" evidence="1">
    <location>
        <begin position="333"/>
        <end position="354"/>
    </location>
</feature>
<feature type="region of interest" description="Disordered" evidence="1">
    <location>
        <begin position="92"/>
        <end position="130"/>
    </location>
</feature>
<dbReference type="GeneID" id="25368100"/>
<evidence type="ECO:0000313" key="3">
    <source>
        <dbReference type="Proteomes" id="UP000030641"/>
    </source>
</evidence>
<protein>
    <submittedName>
        <fullName evidence="2">Uncharacterized protein</fullName>
    </submittedName>
</protein>
<evidence type="ECO:0000256" key="1">
    <source>
        <dbReference type="SAM" id="MobiDB-lite"/>
    </source>
</evidence>
<accession>A0A074Y1I2</accession>
<dbReference type="OrthoDB" id="3919589at2759"/>
<keyword evidence="3" id="KW-1185">Reference proteome</keyword>
<reference evidence="2 3" key="1">
    <citation type="journal article" date="2014" name="BMC Genomics">
        <title>Genome sequencing of four Aureobasidium pullulans varieties: biotechnological potential, stress tolerance, and description of new species.</title>
        <authorList>
            <person name="Gostin Ar C."/>
            <person name="Ohm R.A."/>
            <person name="Kogej T."/>
            <person name="Sonjak S."/>
            <person name="Turk M."/>
            <person name="Zajc J."/>
            <person name="Zalar P."/>
            <person name="Grube M."/>
            <person name="Sun H."/>
            <person name="Han J."/>
            <person name="Sharma A."/>
            <person name="Chiniquy J."/>
            <person name="Ngan C.Y."/>
            <person name="Lipzen A."/>
            <person name="Barry K."/>
            <person name="Grigoriev I.V."/>
            <person name="Gunde-Cimerman N."/>
        </authorList>
    </citation>
    <scope>NUCLEOTIDE SEQUENCE [LARGE SCALE GENOMIC DNA]</scope>
    <source>
        <strain evidence="2 3">EXF-2481</strain>
    </source>
</reference>
<dbReference type="InParanoid" id="A0A074Y1I2"/>
<name>A0A074Y1I2_AURSE</name>
<dbReference type="HOGENOM" id="CLU_024261_0_0_1"/>
<proteinExistence type="predicted"/>
<dbReference type="AlphaFoldDB" id="A0A074Y1I2"/>
<feature type="region of interest" description="Disordered" evidence="1">
    <location>
        <begin position="221"/>
        <end position="240"/>
    </location>
</feature>
<gene>
    <name evidence="2" type="ORF">AUEXF2481DRAFT_463396</name>
</gene>
<feature type="region of interest" description="Disordered" evidence="1">
    <location>
        <begin position="333"/>
        <end position="363"/>
    </location>
</feature>
<organism evidence="2 3">
    <name type="scientific">Aureobasidium subglaciale (strain EXF-2481)</name>
    <name type="common">Aureobasidium pullulans var. subglaciale</name>
    <dbReference type="NCBI Taxonomy" id="1043005"/>
    <lineage>
        <taxon>Eukaryota</taxon>
        <taxon>Fungi</taxon>
        <taxon>Dikarya</taxon>
        <taxon>Ascomycota</taxon>
        <taxon>Pezizomycotina</taxon>
        <taxon>Dothideomycetes</taxon>
        <taxon>Dothideomycetidae</taxon>
        <taxon>Dothideales</taxon>
        <taxon>Saccotheciaceae</taxon>
        <taxon>Aureobasidium</taxon>
    </lineage>
</organism>
<dbReference type="EMBL" id="KL584777">
    <property type="protein sequence ID" value="KEQ91623.1"/>
    <property type="molecule type" value="Genomic_DNA"/>
</dbReference>
<evidence type="ECO:0000313" key="2">
    <source>
        <dbReference type="EMBL" id="KEQ91623.1"/>
    </source>
</evidence>
<feature type="region of interest" description="Disordered" evidence="1">
    <location>
        <begin position="255"/>
        <end position="276"/>
    </location>
</feature>
<sequence length="500" mass="55877">MRAMAVANKLSQQRIVRVSKSFEGLVPLRSPVLTAMIPSPTLPSPTPLDWPLPANKYSEEQGSKLSDGYFGMNNEKRMTLSPVERQLKVPIEICITRSPEPSTSDYEPRERSRQQSRAGSRRRLNGYESNIVDAYDDRSLDPSSNESLIDEAKRLANEYHALFNEDTKSHSNRKHSASSNSIKEKMKLVPQPLFFNPRQISRQRELEYQRSRNKANVPLASVSPMRNSASRERHHSPKGKERALNFPYKLSLTPESTGVRRRSTSGSIPISPPFPGQVFETNQTKNAPSPVKCKQSIDDSDSFSAFYQRINADAEQLAREHNKPESKVTFEMNTLPSILSNPSDDTSKSFQESNYARRKASNDSGIGSVALSKGSRAPLKILTDKVTSVFGHHVRKSSITAIGGLSSVIENIKQRRPSFPIIGAPQPISAAEAYNPVRLQSTSTGLTVAKRRPSVFAGIKDHRRESKANKRREDLRRTIKMVPTDGTPVSLTLRKGSQWL</sequence>